<reference evidence="4 5" key="1">
    <citation type="submission" date="2024-09" db="EMBL/GenBank/DDBJ databases">
        <title>Chromosome-scale assembly of Riccia fluitans.</title>
        <authorList>
            <person name="Paukszto L."/>
            <person name="Sawicki J."/>
            <person name="Karawczyk K."/>
            <person name="Piernik-Szablinska J."/>
            <person name="Szczecinska M."/>
            <person name="Mazdziarz M."/>
        </authorList>
    </citation>
    <scope>NUCLEOTIDE SEQUENCE [LARGE SCALE GENOMIC DNA]</scope>
    <source>
        <strain evidence="4">Rf_01</strain>
        <tissue evidence="4">Aerial parts of the thallus</tissue>
    </source>
</reference>
<sequence length="127" mass="14058">MRLPKLKASPCPQFSLKLCLGKLGQIGGSPVLLAKPQTYMNLSGESVKPLASYYKIPPERVLAVIGGGCKVLKQSWVEECWALIRATSTHAFTQEYTVVQQCRHNISTPYLKTHQTQTQHSPYTGKA</sequence>
<evidence type="ECO:0000313" key="4">
    <source>
        <dbReference type="EMBL" id="KAL2652683.1"/>
    </source>
</evidence>
<keyword evidence="5" id="KW-1185">Reference proteome</keyword>
<protein>
    <recommendedName>
        <fullName evidence="6">BRCT domain-containing protein</fullName>
    </recommendedName>
</protein>
<dbReference type="Proteomes" id="UP001605036">
    <property type="component" value="Unassembled WGS sequence"/>
</dbReference>
<dbReference type="GO" id="GO:0016787">
    <property type="term" value="F:hydrolase activity"/>
    <property type="evidence" value="ECO:0007669"/>
    <property type="project" value="UniProtKB-KW"/>
</dbReference>
<keyword evidence="1" id="KW-0820">tRNA-binding</keyword>
<proteinExistence type="predicted"/>
<dbReference type="Pfam" id="PF01195">
    <property type="entry name" value="Pept_tRNA_hydro"/>
    <property type="match status" value="1"/>
</dbReference>
<keyword evidence="2" id="KW-0378">Hydrolase</keyword>
<comment type="caution">
    <text evidence="4">The sequence shown here is derived from an EMBL/GenBank/DDBJ whole genome shotgun (WGS) entry which is preliminary data.</text>
</comment>
<organism evidence="4 5">
    <name type="scientific">Riccia fluitans</name>
    <dbReference type="NCBI Taxonomy" id="41844"/>
    <lineage>
        <taxon>Eukaryota</taxon>
        <taxon>Viridiplantae</taxon>
        <taxon>Streptophyta</taxon>
        <taxon>Embryophyta</taxon>
        <taxon>Marchantiophyta</taxon>
        <taxon>Marchantiopsida</taxon>
        <taxon>Marchantiidae</taxon>
        <taxon>Marchantiales</taxon>
        <taxon>Ricciaceae</taxon>
        <taxon>Riccia</taxon>
    </lineage>
</organism>
<dbReference type="PANTHER" id="PTHR17224:SF1">
    <property type="entry name" value="PEPTIDYL-TRNA HYDROLASE"/>
    <property type="match status" value="1"/>
</dbReference>
<evidence type="ECO:0000256" key="1">
    <source>
        <dbReference type="ARBA" id="ARBA00022555"/>
    </source>
</evidence>
<name>A0ABD1ZMS2_9MARC</name>
<dbReference type="Gene3D" id="3.40.50.1470">
    <property type="entry name" value="Peptidyl-tRNA hydrolase"/>
    <property type="match status" value="1"/>
</dbReference>
<dbReference type="EMBL" id="JBHFFA010000001">
    <property type="protein sequence ID" value="KAL2652683.1"/>
    <property type="molecule type" value="Genomic_DNA"/>
</dbReference>
<dbReference type="SUPFAM" id="SSF53178">
    <property type="entry name" value="Peptidyl-tRNA hydrolase-like"/>
    <property type="match status" value="1"/>
</dbReference>
<evidence type="ECO:0000256" key="3">
    <source>
        <dbReference type="ARBA" id="ARBA00022884"/>
    </source>
</evidence>
<evidence type="ECO:0000256" key="2">
    <source>
        <dbReference type="ARBA" id="ARBA00022801"/>
    </source>
</evidence>
<evidence type="ECO:0008006" key="6">
    <source>
        <dbReference type="Google" id="ProtNLM"/>
    </source>
</evidence>
<keyword evidence="3" id="KW-0694">RNA-binding</keyword>
<gene>
    <name evidence="4" type="ORF">R1flu_020811</name>
</gene>
<dbReference type="InterPro" id="IPR001328">
    <property type="entry name" value="Pept_tRNA_hydro"/>
</dbReference>
<dbReference type="GO" id="GO:0000049">
    <property type="term" value="F:tRNA binding"/>
    <property type="evidence" value="ECO:0007669"/>
    <property type="project" value="UniProtKB-KW"/>
</dbReference>
<dbReference type="PANTHER" id="PTHR17224">
    <property type="entry name" value="PEPTIDYL-TRNA HYDROLASE"/>
    <property type="match status" value="1"/>
</dbReference>
<dbReference type="InterPro" id="IPR036416">
    <property type="entry name" value="Pept_tRNA_hydro_sf"/>
</dbReference>
<evidence type="ECO:0000313" key="5">
    <source>
        <dbReference type="Proteomes" id="UP001605036"/>
    </source>
</evidence>
<dbReference type="AlphaFoldDB" id="A0ABD1ZMS2"/>
<accession>A0ABD1ZMS2</accession>